<gene>
    <name evidence="4" type="ORF">KHM83_18520</name>
</gene>
<dbReference type="RefSeq" id="WP_213238524.1">
    <property type="nucleotide sequence ID" value="NZ_JAHBCL010000052.1"/>
</dbReference>
<keyword evidence="1 2" id="KW-0732">Signal</keyword>
<evidence type="ECO:0000313" key="5">
    <source>
        <dbReference type="Proteomes" id="UP000746471"/>
    </source>
</evidence>
<feature type="signal peptide" evidence="2">
    <location>
        <begin position="1"/>
        <end position="26"/>
    </location>
</feature>
<comment type="caution">
    <text evidence="4">The sequence shown here is derived from an EMBL/GenBank/DDBJ whole genome shotgun (WGS) entry which is preliminary data.</text>
</comment>
<dbReference type="Pfam" id="PF02638">
    <property type="entry name" value="GHL10"/>
    <property type="match status" value="1"/>
</dbReference>
<evidence type="ECO:0000256" key="1">
    <source>
        <dbReference type="ARBA" id="ARBA00022729"/>
    </source>
</evidence>
<feature type="domain" description="Glycosyl hydrolase-like 10" evidence="3">
    <location>
        <begin position="30"/>
        <end position="348"/>
    </location>
</feature>
<reference evidence="4 5" key="1">
    <citation type="submission" date="2021-05" db="EMBL/GenBank/DDBJ databases">
        <title>Fusibacter ferrireducens sp. nov., an anaerobic, sulfur- and Fe-reducing bacterium isolated from the mangrove sediment.</title>
        <authorList>
            <person name="Qiu D."/>
        </authorList>
    </citation>
    <scope>NUCLEOTIDE SEQUENCE [LARGE SCALE GENOMIC DNA]</scope>
    <source>
        <strain evidence="4 5">DSM 12116</strain>
    </source>
</reference>
<dbReference type="Proteomes" id="UP000746471">
    <property type="component" value="Unassembled WGS sequence"/>
</dbReference>
<evidence type="ECO:0000256" key="2">
    <source>
        <dbReference type="SAM" id="SignalP"/>
    </source>
</evidence>
<dbReference type="InterPro" id="IPR003790">
    <property type="entry name" value="GHL10"/>
</dbReference>
<feature type="chain" id="PRO_5045914190" evidence="2">
    <location>
        <begin position="27"/>
        <end position="501"/>
    </location>
</feature>
<name>A0ABS5PUV9_9FIRM</name>
<dbReference type="Gene3D" id="3.20.20.80">
    <property type="entry name" value="Glycosidases"/>
    <property type="match status" value="1"/>
</dbReference>
<proteinExistence type="predicted"/>
<dbReference type="EMBL" id="JAHBCL010000052">
    <property type="protein sequence ID" value="MBS7528667.1"/>
    <property type="molecule type" value="Genomic_DNA"/>
</dbReference>
<organism evidence="4 5">
    <name type="scientific">Fusibacter paucivorans</name>
    <dbReference type="NCBI Taxonomy" id="76009"/>
    <lineage>
        <taxon>Bacteria</taxon>
        <taxon>Bacillati</taxon>
        <taxon>Bacillota</taxon>
        <taxon>Clostridia</taxon>
        <taxon>Eubacteriales</taxon>
        <taxon>Eubacteriales Family XII. Incertae Sedis</taxon>
        <taxon>Fusibacter</taxon>
    </lineage>
</organism>
<evidence type="ECO:0000313" key="4">
    <source>
        <dbReference type="EMBL" id="MBS7528667.1"/>
    </source>
</evidence>
<keyword evidence="5" id="KW-1185">Reference proteome</keyword>
<evidence type="ECO:0000259" key="3">
    <source>
        <dbReference type="Pfam" id="PF02638"/>
    </source>
</evidence>
<dbReference type="SUPFAM" id="SSF51445">
    <property type="entry name" value="(Trans)glycosidases"/>
    <property type="match status" value="1"/>
</dbReference>
<dbReference type="PANTHER" id="PTHR43405:SF1">
    <property type="entry name" value="GLYCOSYL HYDROLASE DIGH"/>
    <property type="match status" value="1"/>
</dbReference>
<dbReference type="InterPro" id="IPR052177">
    <property type="entry name" value="Divisome_Glycosyl_Hydrolase"/>
</dbReference>
<protein>
    <submittedName>
        <fullName evidence="4">Family 10 glycosylhydrolase</fullName>
    </submittedName>
</protein>
<sequence>MAKRLRKCIMVGITLLICLSANVVMADTTMKGLWVATVYGIDYPSSSTQDSERLKADADQILKTAKAAGMNAVFLQVRPTGDALYPSALFPWSKFLTGTEGVAPSDSFDPLAYWVTQAHAMGIELHAWINPYRVTRDMSKSEVDPYAKLSAENIARQHPEWTVRHTDGNIYFNPGLPAVEKLIVNGVAEIVEHYDVDGIHFDDYFYPGQNFEDSAAYTQYCYSGEALADFRRRVVTHMIKEVDTRVHAIDPTCQFGVSPFGIWANDTSLKEGSQTRGSQSYFSHYADTKKWVEEGYVDYIAPQLYWYIGYDIADYQVLAEWWTDVVADTDVDLYIGHGAYRIQNEDSSKPWYGTTELTKQINLNQSLQQIKGSLYYNYSAFEANPALIDAVKAQKLSATAQKAFDHIIDEQIPRLDQLITPEKEMITVSCRAPEGSVVNVNVLGKLYFLVATKTLDADGKCIYQATIPVSEFHSLKSFNPIYRIRYNGEHYDYAAEGKFLF</sequence>
<dbReference type="InterPro" id="IPR017853">
    <property type="entry name" value="GH"/>
</dbReference>
<dbReference type="PANTHER" id="PTHR43405">
    <property type="entry name" value="GLYCOSYL HYDROLASE DIGH"/>
    <property type="match status" value="1"/>
</dbReference>
<accession>A0ABS5PUV9</accession>